<evidence type="ECO:0000256" key="4">
    <source>
        <dbReference type="ARBA" id="ARBA00023136"/>
    </source>
</evidence>
<dbReference type="Gene3D" id="1.20.1250.20">
    <property type="entry name" value="MFS general substrate transporter like domains"/>
    <property type="match status" value="1"/>
</dbReference>
<dbReference type="InterPro" id="IPR011701">
    <property type="entry name" value="MFS"/>
</dbReference>
<comment type="caution">
    <text evidence="6">The sequence shown here is derived from an EMBL/GenBank/DDBJ whole genome shotgun (WGS) entry which is preliminary data.</text>
</comment>
<evidence type="ECO:0000256" key="5">
    <source>
        <dbReference type="SAM" id="Phobius"/>
    </source>
</evidence>
<comment type="subcellular location">
    <subcellularLocation>
        <location evidence="1">Membrane</location>
        <topology evidence="1">Multi-pass membrane protein</topology>
    </subcellularLocation>
</comment>
<feature type="transmembrane region" description="Helical" evidence="5">
    <location>
        <begin position="180"/>
        <end position="201"/>
    </location>
</feature>
<keyword evidence="4 5" id="KW-0472">Membrane</keyword>
<feature type="transmembrane region" description="Helical" evidence="5">
    <location>
        <begin position="20"/>
        <end position="39"/>
    </location>
</feature>
<dbReference type="Pfam" id="PF07690">
    <property type="entry name" value="MFS_1"/>
    <property type="match status" value="1"/>
</dbReference>
<keyword evidence="3 5" id="KW-1133">Transmembrane helix</keyword>
<feature type="transmembrane region" description="Helical" evidence="5">
    <location>
        <begin position="115"/>
        <end position="142"/>
    </location>
</feature>
<dbReference type="PANTHER" id="PTHR23507:SF1">
    <property type="entry name" value="FI18259P1-RELATED"/>
    <property type="match status" value="1"/>
</dbReference>
<dbReference type="Proteomes" id="UP001201812">
    <property type="component" value="Unassembled WGS sequence"/>
</dbReference>
<dbReference type="AlphaFoldDB" id="A0AAD4R0W8"/>
<reference evidence="6" key="1">
    <citation type="submission" date="2022-01" db="EMBL/GenBank/DDBJ databases">
        <title>Genome Sequence Resource for Two Populations of Ditylenchus destructor, the Migratory Endoparasitic Phytonematode.</title>
        <authorList>
            <person name="Zhang H."/>
            <person name="Lin R."/>
            <person name="Xie B."/>
        </authorList>
    </citation>
    <scope>NUCLEOTIDE SEQUENCE</scope>
    <source>
        <strain evidence="6">BazhouSP</strain>
    </source>
</reference>
<keyword evidence="7" id="KW-1185">Reference proteome</keyword>
<feature type="transmembrane region" description="Helical" evidence="5">
    <location>
        <begin position="346"/>
        <end position="366"/>
    </location>
</feature>
<dbReference type="SUPFAM" id="SSF103473">
    <property type="entry name" value="MFS general substrate transporter"/>
    <property type="match status" value="1"/>
</dbReference>
<dbReference type="GO" id="GO:0016020">
    <property type="term" value="C:membrane"/>
    <property type="evidence" value="ECO:0007669"/>
    <property type="project" value="UniProtKB-SubCell"/>
</dbReference>
<feature type="transmembrane region" description="Helical" evidence="5">
    <location>
        <begin position="83"/>
        <end position="103"/>
    </location>
</feature>
<dbReference type="GO" id="GO:0022857">
    <property type="term" value="F:transmembrane transporter activity"/>
    <property type="evidence" value="ECO:0007669"/>
    <property type="project" value="InterPro"/>
</dbReference>
<dbReference type="PANTHER" id="PTHR23507">
    <property type="entry name" value="ZGC:174356"/>
    <property type="match status" value="1"/>
</dbReference>
<feature type="transmembrane region" description="Helical" evidence="5">
    <location>
        <begin position="148"/>
        <end position="168"/>
    </location>
</feature>
<keyword evidence="2 5" id="KW-0812">Transmembrane</keyword>
<name>A0AAD4R0W8_9BILA</name>
<sequence>METTTAVTTTRHNQEPRRGLLQMITIEPVMFIYMCSTFIKFPVFQSLLYEKACLEKYFMDFERCSDVSAVHADVDLQQRANHLLMISTLFLMVPSIFSSLLLGSLCDVWSIKSTMLIPFIGLLFADVNYIVQCLFMGSNAYFLILSDIVFGLTGGFNAIIGILFAYSVKANKTSVRSERVALLEGIIGLGSTIGSIFSGFIRQKIGYTWIFVIITVMHVLAIGYILFFVKDLNATNSEQSSQEEQAVPVGLRQSISRRIREIGNVYCGRERDPKTQRFLNLVLIALAIELIGFAGLMDILFSYLRYQFKWTDKEYGWFSGTGSALGSLTVIFVYPFLHKGIGLSNAILAIIGLVSKMSNLVILVLASSNWVAALSVIPLAFSRFISTGLRSMASFYVKNHEQGKIFSFIALLEGVSFLIASFIFNGIYPLTLNFFPGTMLLGVAGALLIPVIFLIYIQMNNGHPTTEEPERDSLAA</sequence>
<dbReference type="EMBL" id="JAKKPZ010000013">
    <property type="protein sequence ID" value="KAI1714499.1"/>
    <property type="molecule type" value="Genomic_DNA"/>
</dbReference>
<feature type="transmembrane region" description="Helical" evidence="5">
    <location>
        <begin position="405"/>
        <end position="428"/>
    </location>
</feature>
<gene>
    <name evidence="6" type="ORF">DdX_08595</name>
</gene>
<evidence type="ECO:0000256" key="3">
    <source>
        <dbReference type="ARBA" id="ARBA00022989"/>
    </source>
</evidence>
<evidence type="ECO:0000313" key="7">
    <source>
        <dbReference type="Proteomes" id="UP001201812"/>
    </source>
</evidence>
<protein>
    <submittedName>
        <fullName evidence="6">Major facilitator superfamily domain-containing protein</fullName>
    </submittedName>
</protein>
<feature type="transmembrane region" description="Helical" evidence="5">
    <location>
        <begin position="434"/>
        <end position="457"/>
    </location>
</feature>
<feature type="transmembrane region" description="Helical" evidence="5">
    <location>
        <begin position="372"/>
        <end position="393"/>
    </location>
</feature>
<evidence type="ECO:0000256" key="1">
    <source>
        <dbReference type="ARBA" id="ARBA00004141"/>
    </source>
</evidence>
<organism evidence="6 7">
    <name type="scientific">Ditylenchus destructor</name>
    <dbReference type="NCBI Taxonomy" id="166010"/>
    <lineage>
        <taxon>Eukaryota</taxon>
        <taxon>Metazoa</taxon>
        <taxon>Ecdysozoa</taxon>
        <taxon>Nematoda</taxon>
        <taxon>Chromadorea</taxon>
        <taxon>Rhabditida</taxon>
        <taxon>Tylenchina</taxon>
        <taxon>Tylenchomorpha</taxon>
        <taxon>Sphaerularioidea</taxon>
        <taxon>Anguinidae</taxon>
        <taxon>Anguininae</taxon>
        <taxon>Ditylenchus</taxon>
    </lineage>
</organism>
<accession>A0AAD4R0W8</accession>
<feature type="transmembrane region" description="Helical" evidence="5">
    <location>
        <begin position="315"/>
        <end position="334"/>
    </location>
</feature>
<feature type="transmembrane region" description="Helical" evidence="5">
    <location>
        <begin position="278"/>
        <end position="303"/>
    </location>
</feature>
<proteinExistence type="predicted"/>
<feature type="transmembrane region" description="Helical" evidence="5">
    <location>
        <begin position="207"/>
        <end position="229"/>
    </location>
</feature>
<evidence type="ECO:0000256" key="2">
    <source>
        <dbReference type="ARBA" id="ARBA00022692"/>
    </source>
</evidence>
<evidence type="ECO:0000313" key="6">
    <source>
        <dbReference type="EMBL" id="KAI1714499.1"/>
    </source>
</evidence>
<dbReference type="InterPro" id="IPR036259">
    <property type="entry name" value="MFS_trans_sf"/>
</dbReference>